<feature type="signal peptide" evidence="2">
    <location>
        <begin position="1"/>
        <end position="20"/>
    </location>
</feature>
<dbReference type="AlphaFoldDB" id="V7ALI4"/>
<evidence type="ECO:0000313" key="4">
    <source>
        <dbReference type="Proteomes" id="UP000000226"/>
    </source>
</evidence>
<dbReference type="SUPFAM" id="SSF53098">
    <property type="entry name" value="Ribonuclease H-like"/>
    <property type="match status" value="1"/>
</dbReference>
<evidence type="ECO:0000256" key="2">
    <source>
        <dbReference type="SAM" id="SignalP"/>
    </source>
</evidence>
<dbReference type="EMBL" id="CM002297">
    <property type="protein sequence ID" value="ESW06120.1"/>
    <property type="molecule type" value="Genomic_DNA"/>
</dbReference>
<keyword evidence="2" id="KW-0732">Signal</keyword>
<dbReference type="Gramene" id="ESW06120">
    <property type="protein sequence ID" value="ESW06120"/>
    <property type="gene ID" value="PHAVU_010G021300g"/>
</dbReference>
<evidence type="ECO:0008006" key="5">
    <source>
        <dbReference type="Google" id="ProtNLM"/>
    </source>
</evidence>
<evidence type="ECO:0000256" key="1">
    <source>
        <dbReference type="SAM" id="Phobius"/>
    </source>
</evidence>
<keyword evidence="1" id="KW-0472">Membrane</keyword>
<feature type="transmembrane region" description="Helical" evidence="1">
    <location>
        <begin position="12"/>
        <end position="35"/>
    </location>
</feature>
<dbReference type="OrthoDB" id="1109067at2759"/>
<protein>
    <recommendedName>
        <fullName evidence="5">RNase H type-1 domain-containing protein</fullName>
    </recommendedName>
</protein>
<gene>
    <name evidence="3" type="ORF">PHAVU_010G021300g</name>
</gene>
<keyword evidence="4" id="KW-1185">Reference proteome</keyword>
<dbReference type="Proteomes" id="UP000000226">
    <property type="component" value="Chromosome 10"/>
</dbReference>
<accession>V7ALI4</accession>
<sequence>MWRSLLGSLNFYLFWLWLESDSILVVASFTNPYIVPWCYRSRWKRYIAMSKCLTFKVSHIFREGNKCVDSLGSMGVDLKQDFSCCDFYRRIP</sequence>
<name>V7ALI4_PHAVU</name>
<dbReference type="InterPro" id="IPR012337">
    <property type="entry name" value="RNaseH-like_sf"/>
</dbReference>
<feature type="chain" id="PRO_5004753871" description="RNase H type-1 domain-containing protein" evidence="2">
    <location>
        <begin position="21"/>
        <end position="92"/>
    </location>
</feature>
<keyword evidence="1" id="KW-0812">Transmembrane</keyword>
<keyword evidence="1" id="KW-1133">Transmembrane helix</keyword>
<reference evidence="4" key="1">
    <citation type="journal article" date="2014" name="Nat. Genet.">
        <title>A reference genome for common bean and genome-wide analysis of dual domestications.</title>
        <authorList>
            <person name="Schmutz J."/>
            <person name="McClean P.E."/>
            <person name="Mamidi S."/>
            <person name="Wu G.A."/>
            <person name="Cannon S.B."/>
            <person name="Grimwood J."/>
            <person name="Jenkins J."/>
            <person name="Shu S."/>
            <person name="Song Q."/>
            <person name="Chavarro C."/>
            <person name="Torres-Torres M."/>
            <person name="Geffroy V."/>
            <person name="Moghaddam S.M."/>
            <person name="Gao D."/>
            <person name="Abernathy B."/>
            <person name="Barry K."/>
            <person name="Blair M."/>
            <person name="Brick M.A."/>
            <person name="Chovatia M."/>
            <person name="Gepts P."/>
            <person name="Goodstein D.M."/>
            <person name="Gonzales M."/>
            <person name="Hellsten U."/>
            <person name="Hyten D.L."/>
            <person name="Jia G."/>
            <person name="Kelly J.D."/>
            <person name="Kudrna D."/>
            <person name="Lee R."/>
            <person name="Richard M.M."/>
            <person name="Miklas P.N."/>
            <person name="Osorno J.M."/>
            <person name="Rodrigues J."/>
            <person name="Thareau V."/>
            <person name="Urrea C.A."/>
            <person name="Wang M."/>
            <person name="Yu Y."/>
            <person name="Zhang M."/>
            <person name="Wing R.A."/>
            <person name="Cregan P.B."/>
            <person name="Rokhsar D.S."/>
            <person name="Jackson S.A."/>
        </authorList>
    </citation>
    <scope>NUCLEOTIDE SEQUENCE [LARGE SCALE GENOMIC DNA]</scope>
    <source>
        <strain evidence="4">cv. G19833</strain>
    </source>
</reference>
<evidence type="ECO:0000313" key="3">
    <source>
        <dbReference type="EMBL" id="ESW06120.1"/>
    </source>
</evidence>
<proteinExistence type="predicted"/>
<organism evidence="3 4">
    <name type="scientific">Phaseolus vulgaris</name>
    <name type="common">Kidney bean</name>
    <name type="synonym">French bean</name>
    <dbReference type="NCBI Taxonomy" id="3885"/>
    <lineage>
        <taxon>Eukaryota</taxon>
        <taxon>Viridiplantae</taxon>
        <taxon>Streptophyta</taxon>
        <taxon>Embryophyta</taxon>
        <taxon>Tracheophyta</taxon>
        <taxon>Spermatophyta</taxon>
        <taxon>Magnoliopsida</taxon>
        <taxon>eudicotyledons</taxon>
        <taxon>Gunneridae</taxon>
        <taxon>Pentapetalae</taxon>
        <taxon>rosids</taxon>
        <taxon>fabids</taxon>
        <taxon>Fabales</taxon>
        <taxon>Fabaceae</taxon>
        <taxon>Papilionoideae</taxon>
        <taxon>50 kb inversion clade</taxon>
        <taxon>NPAAA clade</taxon>
        <taxon>indigoferoid/millettioid clade</taxon>
        <taxon>Phaseoleae</taxon>
        <taxon>Phaseolus</taxon>
    </lineage>
</organism>